<evidence type="ECO:0000313" key="1">
    <source>
        <dbReference type="EMBL" id="ESR42959.1"/>
    </source>
</evidence>
<dbReference type="Proteomes" id="UP000030687">
    <property type="component" value="Unassembled WGS sequence"/>
</dbReference>
<dbReference type="EMBL" id="KI536861">
    <property type="protein sequence ID" value="ESR42959.1"/>
    <property type="molecule type" value="Genomic_DNA"/>
</dbReference>
<gene>
    <name evidence="1" type="ORF">CICLE_v10013296mg</name>
</gene>
<dbReference type="KEGG" id="cic:CICLE_v10013296mg"/>
<evidence type="ECO:0000313" key="2">
    <source>
        <dbReference type="Proteomes" id="UP000030687"/>
    </source>
</evidence>
<name>V4UTL2_CITCL</name>
<reference evidence="1 2" key="1">
    <citation type="submission" date="2013-10" db="EMBL/GenBank/DDBJ databases">
        <authorList>
            <consortium name="International Citrus Genome Consortium"/>
            <person name="Jenkins J."/>
            <person name="Schmutz J."/>
            <person name="Prochnik S."/>
            <person name="Rokhsar D."/>
            <person name="Gmitter F."/>
            <person name="Ollitrault P."/>
            <person name="Machado M."/>
            <person name="Talon M."/>
            <person name="Wincker P."/>
            <person name="Jaillon O."/>
            <person name="Morgante M."/>
        </authorList>
    </citation>
    <scope>NUCLEOTIDE SEQUENCE</scope>
    <source>
        <strain evidence="2">cv. Clemenules</strain>
    </source>
</reference>
<dbReference type="Gramene" id="ESR42959">
    <property type="protein sequence ID" value="ESR42959"/>
    <property type="gene ID" value="CICLE_v10013296mg"/>
</dbReference>
<keyword evidence="2" id="KW-1185">Reference proteome</keyword>
<sequence length="66" mass="7435">MASLVLLVSELLRIQNPDLGSVETILYSCSLPAHVATKNFLRNEADKDFEAKDLQESRICVDMVWP</sequence>
<proteinExistence type="predicted"/>
<protein>
    <submittedName>
        <fullName evidence="1">Uncharacterized protein</fullName>
    </submittedName>
</protein>
<organism evidence="1 2">
    <name type="scientific">Citrus clementina</name>
    <name type="common">Clementine</name>
    <name type="synonym">Citrus deliciosa x Citrus sinensis</name>
    <dbReference type="NCBI Taxonomy" id="85681"/>
    <lineage>
        <taxon>Eukaryota</taxon>
        <taxon>Viridiplantae</taxon>
        <taxon>Streptophyta</taxon>
        <taxon>Embryophyta</taxon>
        <taxon>Tracheophyta</taxon>
        <taxon>Spermatophyta</taxon>
        <taxon>Magnoliopsida</taxon>
        <taxon>eudicotyledons</taxon>
        <taxon>Gunneridae</taxon>
        <taxon>Pentapetalae</taxon>
        <taxon>rosids</taxon>
        <taxon>malvids</taxon>
        <taxon>Sapindales</taxon>
        <taxon>Rutaceae</taxon>
        <taxon>Aurantioideae</taxon>
        <taxon>Citrus</taxon>
    </lineage>
</organism>
<accession>V4UTL2</accession>
<dbReference type="InParanoid" id="V4UTL2"/>
<dbReference type="AlphaFoldDB" id="V4UTL2"/>